<proteinExistence type="predicted"/>
<sequence>MKKLGLIALILLMILTACQTEDSAEVESDEIKELQVETEVDKEDDLMTVEEAKELADSLLFRMYDDLYSVREEHFEPEFSQISLVANPEVENESEWFQEAMKLFRERVSDYVSEEYLDEQLAYITSVMFCHCGSWPLLNGYGSSDIFLGVEIAEQDTDSLVLEFKMMQDPEYGLDVGSFRYEMRKNEHEWMIQHIEQSQEVNLKAEDFDQPWNDRYTFVEYQDDDTLVIDIGYGTILVDSKSGKPISSVVNEVSEEEEEEEYVEEEEEITEPTEPTEPAYTAVSGLNPNDPDQYLGRWSESEDYTDSATLRFNSNGNNEYEIMITEPHGGGARLIDYEGIVTFADGKASFYSPFDNFYEVERDVAISLQDEQIYVEIDGVIEHSGEKFHTVYEFGLFEPESGE</sequence>
<evidence type="ECO:0000313" key="1">
    <source>
        <dbReference type="EMBL" id="MDX8047695.1"/>
    </source>
</evidence>
<name>A0ACC6M9N5_9BACI</name>
<gene>
    <name evidence="1" type="ORF">SH601_17180</name>
</gene>
<comment type="caution">
    <text evidence="1">The sequence shown here is derived from an EMBL/GenBank/DDBJ whole genome shotgun (WGS) entry which is preliminary data.</text>
</comment>
<dbReference type="Proteomes" id="UP001277972">
    <property type="component" value="Unassembled WGS sequence"/>
</dbReference>
<protein>
    <submittedName>
        <fullName evidence="1">Uncharacterized protein</fullName>
    </submittedName>
</protein>
<accession>A0ACC6M9N5</accession>
<keyword evidence="2" id="KW-1185">Reference proteome</keyword>
<organism evidence="1 2">
    <name type="scientific">Gracilibacillus pellucidus</name>
    <dbReference type="NCBI Taxonomy" id="3095368"/>
    <lineage>
        <taxon>Bacteria</taxon>
        <taxon>Bacillati</taxon>
        <taxon>Bacillota</taxon>
        <taxon>Bacilli</taxon>
        <taxon>Bacillales</taxon>
        <taxon>Bacillaceae</taxon>
        <taxon>Gracilibacillus</taxon>
    </lineage>
</organism>
<dbReference type="EMBL" id="JAWZSR010000020">
    <property type="protein sequence ID" value="MDX8047695.1"/>
    <property type="molecule type" value="Genomic_DNA"/>
</dbReference>
<evidence type="ECO:0000313" key="2">
    <source>
        <dbReference type="Proteomes" id="UP001277972"/>
    </source>
</evidence>
<reference evidence="1" key="1">
    <citation type="submission" date="2023-11" db="EMBL/GenBank/DDBJ databases">
        <title>Gracilibacillus pellucida a moderately halophilic bacterium isolated from saline soil in Xinjiang province.</title>
        <authorList>
            <person name="Zhang Z."/>
            <person name="Tan F."/>
            <person name="Wang Y."/>
            <person name="Xia M."/>
        </authorList>
    </citation>
    <scope>NUCLEOTIDE SEQUENCE</scope>
    <source>
        <strain evidence="1">S3-1-1</strain>
    </source>
</reference>